<dbReference type="AlphaFoldDB" id="A0A916NPM0"/>
<keyword evidence="1" id="KW-0560">Oxidoreductase</keyword>
<dbReference type="EC" id="1.5.1.51" evidence="1"/>
<dbReference type="Pfam" id="PF02423">
    <property type="entry name" value="OCD_Mu_crystall"/>
    <property type="match status" value="1"/>
</dbReference>
<dbReference type="RefSeq" id="WP_236022080.1">
    <property type="nucleotide sequence ID" value="NZ_CAJVAP010000022.1"/>
</dbReference>
<dbReference type="NCBIfam" id="NF004848">
    <property type="entry name" value="PRK06199.1"/>
    <property type="match status" value="1"/>
</dbReference>
<sequence>MTDSSSTAIEFLYLSEPDMIAAGVTDMAACVDTMSEMLLDFKRGDYRMAGVENNLHGAQIYFPQESPFAGMPLDGPDRRFMAMPAYLGGGFQTAGCKWYGSNTENRALGLPRSILMFTLNDKDTGAPLAHMSANLLSAYRTGAIPGIGARHLAREDAKVVGIAGPGPVNRTSLEGLIAVRPGIDTIKVFGRSQGGVDAFIAWAAERFPQLTSIEQVDSLQASVEGCDIVSIAIPSPSGTEHYPHVADAWVKPGALILCSAHLALEESLTLRSRHVADARSIYEAWASELPAPAHDLVGIWGMHLVDRVRDGRMAPEQFEDLGEIIEGDTPGRTSDDEVFIYSVGGMPVEDVAWATKVYRNALERGIGTRLKLWDEPALA</sequence>
<protein>
    <submittedName>
        <fullName evidence="1">N-((2S)-2-amino-2-carboxyethyl)-L-glutamate dehydrogenase</fullName>
        <ecNumber evidence="1">1.5.1.51</ecNumber>
    </submittedName>
</protein>
<keyword evidence="2" id="KW-1185">Reference proteome</keyword>
<evidence type="ECO:0000313" key="2">
    <source>
        <dbReference type="Proteomes" id="UP000693892"/>
    </source>
</evidence>
<dbReference type="PIRSF" id="PIRSF001439">
    <property type="entry name" value="CryM"/>
    <property type="match status" value="1"/>
</dbReference>
<dbReference type="Proteomes" id="UP000693892">
    <property type="component" value="Unassembled WGS sequence"/>
</dbReference>
<dbReference type="PANTHER" id="PTHR13812">
    <property type="entry name" value="KETIMINE REDUCTASE MU-CRYSTALLIN"/>
    <property type="match status" value="1"/>
</dbReference>
<dbReference type="GO" id="GO:0005737">
    <property type="term" value="C:cytoplasm"/>
    <property type="evidence" value="ECO:0007669"/>
    <property type="project" value="TreeGrafter"/>
</dbReference>
<dbReference type="InterPro" id="IPR003462">
    <property type="entry name" value="ODC_Mu_crystall"/>
</dbReference>
<dbReference type="GO" id="GO:0016491">
    <property type="term" value="F:oxidoreductase activity"/>
    <property type="evidence" value="ECO:0007669"/>
    <property type="project" value="UniProtKB-KW"/>
</dbReference>
<proteinExistence type="predicted"/>
<gene>
    <name evidence="1" type="primary">sbnB</name>
    <name evidence="1" type="ORF">LEUCIP111803_01930</name>
</gene>
<accession>A0A916NPM0</accession>
<reference evidence="1" key="1">
    <citation type="submission" date="2021-06" db="EMBL/GenBank/DDBJ databases">
        <authorList>
            <person name="Criscuolo A."/>
        </authorList>
    </citation>
    <scope>NUCLEOTIDE SEQUENCE</scope>
    <source>
        <strain evidence="1">CIP111803</strain>
    </source>
</reference>
<dbReference type="PANTHER" id="PTHR13812:SF19">
    <property type="entry name" value="KETIMINE REDUCTASE MU-CRYSTALLIN"/>
    <property type="match status" value="1"/>
</dbReference>
<dbReference type="EMBL" id="CAJVAP010000022">
    <property type="protein sequence ID" value="CAG7615877.1"/>
    <property type="molecule type" value="Genomic_DNA"/>
</dbReference>
<comment type="caution">
    <text evidence="1">The sequence shown here is derived from an EMBL/GenBank/DDBJ whole genome shotgun (WGS) entry which is preliminary data.</text>
</comment>
<evidence type="ECO:0000313" key="1">
    <source>
        <dbReference type="EMBL" id="CAG7615877.1"/>
    </source>
</evidence>
<name>A0A916NPM0_9MICO</name>
<organism evidence="1 2">
    <name type="scientific">Leucobacter soli</name>
    <dbReference type="NCBI Taxonomy" id="2812850"/>
    <lineage>
        <taxon>Bacteria</taxon>
        <taxon>Bacillati</taxon>
        <taxon>Actinomycetota</taxon>
        <taxon>Actinomycetes</taxon>
        <taxon>Micrococcales</taxon>
        <taxon>Microbacteriaceae</taxon>
        <taxon>Leucobacter</taxon>
    </lineage>
</organism>